<evidence type="ECO:0000256" key="1">
    <source>
        <dbReference type="SAM" id="MobiDB-lite"/>
    </source>
</evidence>
<proteinExistence type="predicted"/>
<feature type="domain" description="NYN" evidence="2">
    <location>
        <begin position="270"/>
        <end position="394"/>
    </location>
</feature>
<accession>A0A8H5BGX0</accession>
<gene>
    <name evidence="3" type="ORF">D9611_009375</name>
</gene>
<keyword evidence="4" id="KW-1185">Reference proteome</keyword>
<evidence type="ECO:0000313" key="3">
    <source>
        <dbReference type="EMBL" id="KAF5323055.1"/>
    </source>
</evidence>
<evidence type="ECO:0000313" key="4">
    <source>
        <dbReference type="Proteomes" id="UP000541558"/>
    </source>
</evidence>
<dbReference type="GO" id="GO:0004540">
    <property type="term" value="F:RNA nuclease activity"/>
    <property type="evidence" value="ECO:0007669"/>
    <property type="project" value="InterPro"/>
</dbReference>
<sequence>MSGPHRKSVFIYWDFEDYAVDYEQYDDEDISEILGQVIKHVKAHSNECGRIRHFHVYVPAQTFLDMERSGHLEAVFDKHNVQLRSLPYGVSGKKAIDHAWIMVDKQIWVSPSVKRPPVNTIAFVSSRRDFSALRTKILSSGFKFLSLTAIGNAVTTWDFSEPEMPWPLQVYLQKAASRRLAQSRMRTEAESGEDDSSGLEGEGESDEDGSSSSDLGGESDENSSSDSEGEESDEDGSSSDSEEGTMDSSSLRPAGSEVESDSHPSSASTVSVFWDYDNCALSKKELEKDGGASIIEPVKTFVRRFGILDHFCAYHSTAQGVPPRHLRTNLRNLGVLLRCIPHSGFKDSVDHHIMVDVAYAIRRRPSMKTVVIISNDRDFAVLIPRILWDGLDVVRIPRMQLRPGEKGSALVNFASECVWPQEFYESSEDSESDSSCSTSLGYDSDHSSSNSGPKQSSLSSDGDDASSGSYDMHTTVRSVSSWAASKRGTPDSEDEHWSDDAIEFRSRKKTRRS</sequence>
<feature type="compositionally biased region" description="Acidic residues" evidence="1">
    <location>
        <begin position="217"/>
        <end position="245"/>
    </location>
</feature>
<dbReference type="InterPro" id="IPR024768">
    <property type="entry name" value="Marf1"/>
</dbReference>
<feature type="region of interest" description="Disordered" evidence="1">
    <location>
        <begin position="182"/>
        <end position="268"/>
    </location>
</feature>
<evidence type="ECO:0000259" key="2">
    <source>
        <dbReference type="Pfam" id="PF01936"/>
    </source>
</evidence>
<reference evidence="3 4" key="1">
    <citation type="journal article" date="2020" name="ISME J.">
        <title>Uncovering the hidden diversity of litter-decomposition mechanisms in mushroom-forming fungi.</title>
        <authorList>
            <person name="Floudas D."/>
            <person name="Bentzer J."/>
            <person name="Ahren D."/>
            <person name="Johansson T."/>
            <person name="Persson P."/>
            <person name="Tunlid A."/>
        </authorList>
    </citation>
    <scope>NUCLEOTIDE SEQUENCE [LARGE SCALE GENOMIC DNA]</scope>
    <source>
        <strain evidence="3 4">CBS 175.51</strain>
    </source>
</reference>
<dbReference type="OrthoDB" id="549353at2759"/>
<feature type="region of interest" description="Disordered" evidence="1">
    <location>
        <begin position="427"/>
        <end position="513"/>
    </location>
</feature>
<dbReference type="EMBL" id="JAACJK010000167">
    <property type="protein sequence ID" value="KAF5323055.1"/>
    <property type="molecule type" value="Genomic_DNA"/>
</dbReference>
<dbReference type="GO" id="GO:0010468">
    <property type="term" value="P:regulation of gene expression"/>
    <property type="evidence" value="ECO:0007669"/>
    <property type="project" value="InterPro"/>
</dbReference>
<dbReference type="GO" id="GO:0005777">
    <property type="term" value="C:peroxisome"/>
    <property type="evidence" value="ECO:0007669"/>
    <property type="project" value="InterPro"/>
</dbReference>
<dbReference type="Proteomes" id="UP000541558">
    <property type="component" value="Unassembled WGS sequence"/>
</dbReference>
<name>A0A8H5BGX0_9AGAR</name>
<dbReference type="PANTHER" id="PTHR14379">
    <property type="entry name" value="LIMKAIN B LKAP"/>
    <property type="match status" value="1"/>
</dbReference>
<feature type="compositionally biased region" description="Low complexity" evidence="1">
    <location>
        <begin position="456"/>
        <end position="471"/>
    </location>
</feature>
<organism evidence="3 4">
    <name type="scientific">Ephemerocybe angulata</name>
    <dbReference type="NCBI Taxonomy" id="980116"/>
    <lineage>
        <taxon>Eukaryota</taxon>
        <taxon>Fungi</taxon>
        <taxon>Dikarya</taxon>
        <taxon>Basidiomycota</taxon>
        <taxon>Agaricomycotina</taxon>
        <taxon>Agaricomycetes</taxon>
        <taxon>Agaricomycetidae</taxon>
        <taxon>Agaricales</taxon>
        <taxon>Agaricineae</taxon>
        <taxon>Psathyrellaceae</taxon>
        <taxon>Ephemerocybe</taxon>
    </lineage>
</organism>
<comment type="caution">
    <text evidence="3">The sequence shown here is derived from an EMBL/GenBank/DDBJ whole genome shotgun (WGS) entry which is preliminary data.</text>
</comment>
<protein>
    <recommendedName>
        <fullName evidence="2">NYN domain-containing protein</fullName>
    </recommendedName>
</protein>
<dbReference type="InterPro" id="IPR021139">
    <property type="entry name" value="NYN"/>
</dbReference>
<dbReference type="Pfam" id="PF01936">
    <property type="entry name" value="NYN"/>
    <property type="match status" value="1"/>
</dbReference>
<dbReference type="Gene3D" id="3.40.50.1010">
    <property type="entry name" value="5'-nuclease"/>
    <property type="match status" value="1"/>
</dbReference>
<feature type="compositionally biased region" description="Acidic residues" evidence="1">
    <location>
        <begin position="190"/>
        <end position="209"/>
    </location>
</feature>
<dbReference type="PANTHER" id="PTHR14379:SF3">
    <property type="entry name" value="MEIOSIS REGULATOR AND MRNA STABILITY FACTOR 1"/>
    <property type="match status" value="1"/>
</dbReference>
<dbReference type="AlphaFoldDB" id="A0A8H5BGX0"/>